<proteinExistence type="predicted"/>
<dbReference type="EC" id="6.3.5.2" evidence="3"/>
<dbReference type="EnsemblMetazoa" id="XM_021045263.2">
    <property type="protein sequence ID" value="XP_020900922.1"/>
    <property type="gene ID" value="LOC110239541"/>
</dbReference>
<keyword evidence="14" id="KW-1185">Reference proteome</keyword>
<evidence type="ECO:0000256" key="5">
    <source>
        <dbReference type="ARBA" id="ARBA00022741"/>
    </source>
</evidence>
<evidence type="ECO:0000259" key="12">
    <source>
        <dbReference type="PROSITE" id="PS51553"/>
    </source>
</evidence>
<dbReference type="Pfam" id="PF02540">
    <property type="entry name" value="NAD_synthase"/>
    <property type="match status" value="1"/>
</dbReference>
<keyword evidence="5 11" id="KW-0547">Nucleotide-binding</keyword>
<dbReference type="PANTHER" id="PTHR11922">
    <property type="entry name" value="GMP SYNTHASE-RELATED"/>
    <property type="match status" value="1"/>
</dbReference>
<comment type="subunit">
    <text evidence="2">Homodimer.</text>
</comment>
<dbReference type="Gene3D" id="3.40.50.620">
    <property type="entry name" value="HUPs"/>
    <property type="match status" value="1"/>
</dbReference>
<evidence type="ECO:0000313" key="14">
    <source>
        <dbReference type="Proteomes" id="UP000887567"/>
    </source>
</evidence>
<feature type="binding site" evidence="11">
    <location>
        <begin position="252"/>
        <end position="258"/>
    </location>
    <ligand>
        <name>ATP</name>
        <dbReference type="ChEBI" id="CHEBI:30616"/>
    </ligand>
</feature>
<dbReference type="PRINTS" id="PR00097">
    <property type="entry name" value="ANTSNTHASEII"/>
</dbReference>
<name>A0A913X9A4_EXADI</name>
<dbReference type="SUPFAM" id="SSF52317">
    <property type="entry name" value="Class I glutamine amidotransferase-like"/>
    <property type="match status" value="1"/>
</dbReference>
<dbReference type="OrthoDB" id="1724632at2759"/>
<dbReference type="FunFam" id="3.30.300.10:FF:000008">
    <property type="entry name" value="GMP synthase [glutamine-hydrolyzing]"/>
    <property type="match status" value="1"/>
</dbReference>
<keyword evidence="8 11" id="KW-0067">ATP-binding</keyword>
<dbReference type="Pfam" id="PF00117">
    <property type="entry name" value="GATase"/>
    <property type="match status" value="1"/>
</dbReference>
<dbReference type="InterPro" id="IPR004739">
    <property type="entry name" value="GMP_synth_GATase"/>
</dbReference>
<reference evidence="13" key="1">
    <citation type="submission" date="2022-11" db="UniProtKB">
        <authorList>
            <consortium name="EnsemblMetazoa"/>
        </authorList>
    </citation>
    <scope>IDENTIFICATION</scope>
</reference>
<dbReference type="NCBIfam" id="TIGR00888">
    <property type="entry name" value="guaA_Nterm"/>
    <property type="match status" value="1"/>
</dbReference>
<keyword evidence="7 11" id="KW-0658">Purine biosynthesis</keyword>
<keyword evidence="6 11" id="KW-0332">GMP biosynthesis</keyword>
<accession>A0A913X9A4</accession>
<dbReference type="FunFam" id="3.40.50.880:FF:000013">
    <property type="entry name" value="GMP synthase [glutamine-hydrolyzing]"/>
    <property type="match status" value="1"/>
</dbReference>
<dbReference type="InterPro" id="IPR022310">
    <property type="entry name" value="NAD/GMP_synthase"/>
</dbReference>
<keyword evidence="9" id="KW-0315">Glutamine amidotransferase</keyword>
<dbReference type="Pfam" id="PF00958">
    <property type="entry name" value="GMP_synt_C"/>
    <property type="match status" value="1"/>
</dbReference>
<keyword evidence="4" id="KW-0436">Ligase</keyword>
<dbReference type="RefSeq" id="XP_020900922.1">
    <property type="nucleotide sequence ID" value="XM_021045263.2"/>
</dbReference>
<dbReference type="PROSITE" id="PS51553">
    <property type="entry name" value="GMPS_ATP_PPASE"/>
    <property type="match status" value="1"/>
</dbReference>
<dbReference type="InterPro" id="IPR017926">
    <property type="entry name" value="GATASE"/>
</dbReference>
<protein>
    <recommendedName>
        <fullName evidence="3">GMP synthase (glutamine-hydrolyzing)</fullName>
        <ecNumber evidence="3">6.3.5.2</ecNumber>
    </recommendedName>
    <alternativeName>
        <fullName evidence="10">Glutamine amidotransferase</fullName>
    </alternativeName>
</protein>
<dbReference type="KEGG" id="epa:110239541"/>
<dbReference type="SUPFAM" id="SSF52402">
    <property type="entry name" value="Adenine nucleotide alpha hydrolases-like"/>
    <property type="match status" value="1"/>
</dbReference>
<organism evidence="13 14">
    <name type="scientific">Exaiptasia diaphana</name>
    <name type="common">Tropical sea anemone</name>
    <name type="synonym">Aiptasia pulchella</name>
    <dbReference type="NCBI Taxonomy" id="2652724"/>
    <lineage>
        <taxon>Eukaryota</taxon>
        <taxon>Metazoa</taxon>
        <taxon>Cnidaria</taxon>
        <taxon>Anthozoa</taxon>
        <taxon>Hexacorallia</taxon>
        <taxon>Actiniaria</taxon>
        <taxon>Aiptasiidae</taxon>
        <taxon>Exaiptasia</taxon>
    </lineage>
</organism>
<dbReference type="SUPFAM" id="SSF54810">
    <property type="entry name" value="GMP synthetase C-terminal dimerisation domain"/>
    <property type="match status" value="2"/>
</dbReference>
<evidence type="ECO:0000256" key="3">
    <source>
        <dbReference type="ARBA" id="ARBA00012746"/>
    </source>
</evidence>
<dbReference type="PROSITE" id="PS51273">
    <property type="entry name" value="GATASE_TYPE_1"/>
    <property type="match status" value="1"/>
</dbReference>
<dbReference type="Proteomes" id="UP000887567">
    <property type="component" value="Unplaced"/>
</dbReference>
<dbReference type="InterPro" id="IPR029062">
    <property type="entry name" value="Class_I_gatase-like"/>
</dbReference>
<dbReference type="NCBIfam" id="NF000848">
    <property type="entry name" value="PRK00074.1"/>
    <property type="match status" value="1"/>
</dbReference>
<dbReference type="PRINTS" id="PR00096">
    <property type="entry name" value="GATASE"/>
</dbReference>
<dbReference type="InterPro" id="IPR014729">
    <property type="entry name" value="Rossmann-like_a/b/a_fold"/>
</dbReference>
<dbReference type="GO" id="GO:0005829">
    <property type="term" value="C:cytosol"/>
    <property type="evidence" value="ECO:0007669"/>
    <property type="project" value="TreeGrafter"/>
</dbReference>
<dbReference type="GO" id="GO:0003921">
    <property type="term" value="F:GMP synthase activity"/>
    <property type="evidence" value="ECO:0007669"/>
    <property type="project" value="InterPro"/>
</dbReference>
<dbReference type="GeneID" id="110239541"/>
<dbReference type="OMA" id="IWQSFAV"/>
<evidence type="ECO:0000256" key="11">
    <source>
        <dbReference type="PROSITE-ProRule" id="PRU00886"/>
    </source>
</evidence>
<dbReference type="Gene3D" id="3.40.50.880">
    <property type="match status" value="1"/>
</dbReference>
<dbReference type="FunFam" id="3.40.50.620:FF:000044">
    <property type="entry name" value="GMP synthase [glutamine-hydrolyzing]"/>
    <property type="match status" value="1"/>
</dbReference>
<comment type="pathway">
    <text evidence="1">Purine metabolism; GMP biosynthesis; GMP from XMP (L-Gln route): step 1/1.</text>
</comment>
<dbReference type="PANTHER" id="PTHR11922:SF2">
    <property type="entry name" value="GMP SYNTHASE [GLUTAMINE-HYDROLYZING]"/>
    <property type="match status" value="1"/>
</dbReference>
<evidence type="ECO:0000256" key="6">
    <source>
        <dbReference type="ARBA" id="ARBA00022749"/>
    </source>
</evidence>
<evidence type="ECO:0000256" key="10">
    <source>
        <dbReference type="ARBA" id="ARBA00031356"/>
    </source>
</evidence>
<evidence type="ECO:0000313" key="13">
    <source>
        <dbReference type="EnsemblMetazoa" id="XP_020900922.1"/>
    </source>
</evidence>
<dbReference type="Gene3D" id="3.30.300.10">
    <property type="match status" value="2"/>
</dbReference>
<evidence type="ECO:0000256" key="8">
    <source>
        <dbReference type="ARBA" id="ARBA00022840"/>
    </source>
</evidence>
<dbReference type="InterPro" id="IPR025777">
    <property type="entry name" value="GMPS_ATP_PPase_dom"/>
</dbReference>
<dbReference type="CDD" id="cd01742">
    <property type="entry name" value="GATase1_GMP_Synthase"/>
    <property type="match status" value="1"/>
</dbReference>
<evidence type="ECO:0000256" key="1">
    <source>
        <dbReference type="ARBA" id="ARBA00005153"/>
    </source>
</evidence>
<evidence type="ECO:0000256" key="2">
    <source>
        <dbReference type="ARBA" id="ARBA00011738"/>
    </source>
</evidence>
<evidence type="ECO:0000256" key="7">
    <source>
        <dbReference type="ARBA" id="ARBA00022755"/>
    </source>
</evidence>
<evidence type="ECO:0000256" key="9">
    <source>
        <dbReference type="ARBA" id="ARBA00022962"/>
    </source>
</evidence>
<sequence>MAANLSKTSEMGSCMNGHLNKGDTSMPEQPTCTDKVVILDAGAQYGKVIDRRVRELCIQSDMLPLDTPVFTLQDKDYKAIIISGGPNSVYDEDAPKYDPAIFAIGIPVLGICYGMQILNKEFGGTVIKKEEREDGIFNINVKQSCPIFRGLETTQEVLLTHGDSLDKLANGFKVAAKSGNIIAGIEHESKKLYGVQFHPEVDLTVNGISMFKNFLYGIAGLKGSYTVGSRMQSCLNEIKQTVGNSKILALVSGGVDSTVCAALLHKALGTERVVAVHIDNGFMRKQESQQVEESLRCLGLNLKVVNASNQFYNATTVISGRKDQPTIKRQITKTLNLTINPEEKRKIIGDTFMKVADSVVSELHLDTEATFLAQGTLRPDLIESASHLASTKADAIKTHHNDTEVVRMLRESGRVVEPLKDFHKDEVRQLGLELGLPSSIVQRHPFPGPGLAIRVLCGEDAYQGNDFAETNIILGQIVDYDASLSKPHSLLRRVKSSTTEDEQIQLMEITRKYKIGSTLLPIKSVGVQGDGRTYSYVVALSSNDQPDWQSLGFLAKIIPKVCHNINRVCYAFGKRIKFQIQEITATYLSMGVLSQLRQADHVAHAVLAEYGCQKNLSQMPIVSIPVHFDRDPIDHIPSCQRSMVIRPFVTNDFMTGIAAVPGRHFPLEVLEEMVSRISKVQGVSRVLYDLTSKPPGTTEWE</sequence>
<dbReference type="AlphaFoldDB" id="A0A913X9A4"/>
<dbReference type="GO" id="GO:0005524">
    <property type="term" value="F:ATP binding"/>
    <property type="evidence" value="ECO:0007669"/>
    <property type="project" value="UniProtKB-UniRule"/>
</dbReference>
<evidence type="ECO:0000256" key="4">
    <source>
        <dbReference type="ARBA" id="ARBA00022598"/>
    </source>
</evidence>
<dbReference type="CDD" id="cd01997">
    <property type="entry name" value="GMP_synthase_C"/>
    <property type="match status" value="1"/>
</dbReference>
<dbReference type="InterPro" id="IPR001674">
    <property type="entry name" value="GMP_synth_C"/>
</dbReference>
<feature type="domain" description="GMPS ATP-PPase" evidence="12">
    <location>
        <begin position="225"/>
        <end position="443"/>
    </location>
</feature>